<name>A0A4Q1BE91_TREME</name>
<dbReference type="OrthoDB" id="2135762at2759"/>
<dbReference type="Proteomes" id="UP000289152">
    <property type="component" value="Unassembled WGS sequence"/>
</dbReference>
<feature type="region of interest" description="Disordered" evidence="1">
    <location>
        <begin position="135"/>
        <end position="159"/>
    </location>
</feature>
<organism evidence="2 3">
    <name type="scientific">Tremella mesenterica</name>
    <name type="common">Jelly fungus</name>
    <dbReference type="NCBI Taxonomy" id="5217"/>
    <lineage>
        <taxon>Eukaryota</taxon>
        <taxon>Fungi</taxon>
        <taxon>Dikarya</taxon>
        <taxon>Basidiomycota</taxon>
        <taxon>Agaricomycotina</taxon>
        <taxon>Tremellomycetes</taxon>
        <taxon>Tremellales</taxon>
        <taxon>Tremellaceae</taxon>
        <taxon>Tremella</taxon>
    </lineage>
</organism>
<dbReference type="AlphaFoldDB" id="A0A4Q1BE91"/>
<protein>
    <submittedName>
        <fullName evidence="2">Uncharacterized protein</fullName>
    </submittedName>
</protein>
<dbReference type="InterPro" id="IPR013950">
    <property type="entry name" value="Mis14/Nsl1"/>
</dbReference>
<dbReference type="VEuPathDB" id="FungiDB:TREMEDRAFT_25441"/>
<evidence type="ECO:0000313" key="2">
    <source>
        <dbReference type="EMBL" id="RXK36536.1"/>
    </source>
</evidence>
<accession>A0A4Q1BE91</accession>
<gene>
    <name evidence="2" type="ORF">M231_06195</name>
</gene>
<dbReference type="PANTHER" id="PTHR31749">
    <property type="entry name" value="KINETOCHORE-ASSOCIATED PROTEIN NSL1 HOMOLOG"/>
    <property type="match status" value="1"/>
</dbReference>
<dbReference type="GO" id="GO:0000070">
    <property type="term" value="P:mitotic sister chromatid segregation"/>
    <property type="evidence" value="ECO:0007669"/>
    <property type="project" value="InterPro"/>
</dbReference>
<dbReference type="EMBL" id="SDIL01000094">
    <property type="protein sequence ID" value="RXK36536.1"/>
    <property type="molecule type" value="Genomic_DNA"/>
</dbReference>
<keyword evidence="3" id="KW-1185">Reference proteome</keyword>
<evidence type="ECO:0000256" key="1">
    <source>
        <dbReference type="SAM" id="MobiDB-lite"/>
    </source>
</evidence>
<dbReference type="InParanoid" id="A0A4Q1BE91"/>
<sequence length="201" mass="22855">MSRIVVENEADWLRVREGVCRAMNQVMEVRLASLPGGRDGEAAKRVRNEVEGRIAKIQEETFRLARANLRVNGHNYEDFVEATEPFDEVLDRKIKALDVEKVGWDSTIADRRKKTPGLINRLEDNLEQRRTAAEWLPDDEVEDDKTNKVGDPPKPPRHKETIQTFKTAVTNLSELAITVPSQLARAQRAQAVREEISSMPS</sequence>
<evidence type="ECO:0000313" key="3">
    <source>
        <dbReference type="Proteomes" id="UP000289152"/>
    </source>
</evidence>
<dbReference type="PANTHER" id="PTHR31749:SF3">
    <property type="entry name" value="KINETOCHORE-ASSOCIATED PROTEIN NSL1 HOMOLOG"/>
    <property type="match status" value="1"/>
</dbReference>
<proteinExistence type="predicted"/>
<reference evidence="2 3" key="1">
    <citation type="submission" date="2016-06" db="EMBL/GenBank/DDBJ databases">
        <title>Evolution of pathogenesis and genome organization in the Tremellales.</title>
        <authorList>
            <person name="Cuomo C."/>
            <person name="Litvintseva A."/>
            <person name="Heitman J."/>
            <person name="Chen Y."/>
            <person name="Sun S."/>
            <person name="Springer D."/>
            <person name="Dromer F."/>
            <person name="Young S."/>
            <person name="Zeng Q."/>
            <person name="Chapman S."/>
            <person name="Gujja S."/>
            <person name="Saif S."/>
            <person name="Birren B."/>
        </authorList>
    </citation>
    <scope>NUCLEOTIDE SEQUENCE [LARGE SCALE GENOMIC DNA]</scope>
    <source>
        <strain evidence="2 3">ATCC 28783</strain>
    </source>
</reference>
<comment type="caution">
    <text evidence="2">The sequence shown here is derived from an EMBL/GenBank/DDBJ whole genome shotgun (WGS) entry which is preliminary data.</text>
</comment>
<dbReference type="GO" id="GO:0000444">
    <property type="term" value="C:MIS12/MIND type complex"/>
    <property type="evidence" value="ECO:0007669"/>
    <property type="project" value="TreeGrafter"/>
</dbReference>